<reference evidence="2" key="1">
    <citation type="submission" date="2019-03" db="EMBL/GenBank/DDBJ databases">
        <authorList>
            <person name="Mank J."/>
            <person name="Almeida P."/>
        </authorList>
    </citation>
    <scope>NUCLEOTIDE SEQUENCE</scope>
    <source>
        <strain evidence="2">78183</strain>
    </source>
</reference>
<accession>A0A6N2MKF8</accession>
<evidence type="ECO:0000256" key="1">
    <source>
        <dbReference type="SAM" id="MobiDB-lite"/>
    </source>
</evidence>
<evidence type="ECO:0000313" key="2">
    <source>
        <dbReference type="EMBL" id="VFU54109.1"/>
    </source>
</evidence>
<gene>
    <name evidence="2" type="ORF">SVIM_LOCUS376965</name>
</gene>
<name>A0A6N2MKF8_SALVM</name>
<feature type="region of interest" description="Disordered" evidence="1">
    <location>
        <begin position="67"/>
        <end position="115"/>
    </location>
</feature>
<feature type="region of interest" description="Disordered" evidence="1">
    <location>
        <begin position="1"/>
        <end position="22"/>
    </location>
</feature>
<organism evidence="2">
    <name type="scientific">Salix viminalis</name>
    <name type="common">Common osier</name>
    <name type="synonym">Basket willow</name>
    <dbReference type="NCBI Taxonomy" id="40686"/>
    <lineage>
        <taxon>Eukaryota</taxon>
        <taxon>Viridiplantae</taxon>
        <taxon>Streptophyta</taxon>
        <taxon>Embryophyta</taxon>
        <taxon>Tracheophyta</taxon>
        <taxon>Spermatophyta</taxon>
        <taxon>Magnoliopsida</taxon>
        <taxon>eudicotyledons</taxon>
        <taxon>Gunneridae</taxon>
        <taxon>Pentapetalae</taxon>
        <taxon>rosids</taxon>
        <taxon>fabids</taxon>
        <taxon>Malpighiales</taxon>
        <taxon>Salicaceae</taxon>
        <taxon>Saliceae</taxon>
        <taxon>Salix</taxon>
    </lineage>
</organism>
<dbReference type="EMBL" id="CAADRP010001830">
    <property type="protein sequence ID" value="VFU54109.1"/>
    <property type="molecule type" value="Genomic_DNA"/>
</dbReference>
<proteinExistence type="predicted"/>
<protein>
    <submittedName>
        <fullName evidence="2">Uncharacterized protein</fullName>
    </submittedName>
</protein>
<dbReference type="AlphaFoldDB" id="A0A6N2MKF8"/>
<feature type="compositionally biased region" description="Polar residues" evidence="1">
    <location>
        <begin position="75"/>
        <end position="94"/>
    </location>
</feature>
<feature type="compositionally biased region" description="Basic and acidic residues" evidence="1">
    <location>
        <begin position="101"/>
        <end position="115"/>
    </location>
</feature>
<sequence length="146" mass="16089">MPELVYQERSSSRSGFRARDASPDSVILTLESNFSLFSSASASVDRCSFASDAHDHDSLASEISLHLAAGHDQQESSSSGPDRNNNKQKQQPQHIHTRLSRKAENVKAVQKEDNRISSVEDDTYLLDSARSSFSLALKVPGEEIEI</sequence>